<sequence>MPKEQGSQGWIFNELLHLDNIDFCFSDYIPSYERVVFLLETIQKTYLDYSDLLKSAFISEYNTQHIIDSSDPLHPNNCLLYISSSTKPGYWMQRNIGMDQNINLSLYREHLCRYFGKTKLSCF</sequence>
<organism evidence="1 2">
    <name type="scientific">Pneumocystis murina (strain B123)</name>
    <name type="common">Mouse pneumocystis pneumonia agent</name>
    <name type="synonym">Pneumocystis carinii f. sp. muris</name>
    <dbReference type="NCBI Taxonomy" id="1069680"/>
    <lineage>
        <taxon>Eukaryota</taxon>
        <taxon>Fungi</taxon>
        <taxon>Dikarya</taxon>
        <taxon>Ascomycota</taxon>
        <taxon>Taphrinomycotina</taxon>
        <taxon>Pneumocystomycetes</taxon>
        <taxon>Pneumocystaceae</taxon>
        <taxon>Pneumocystis</taxon>
    </lineage>
</organism>
<name>M7PED6_PNEMU</name>
<comment type="caution">
    <text evidence="1">The sequence shown here is derived from an EMBL/GenBank/DDBJ whole genome shotgun (WGS) entry which is preliminary data.</text>
</comment>
<keyword evidence="2" id="KW-1185">Reference proteome</keyword>
<proteinExistence type="predicted"/>
<dbReference type="GO" id="GO:0046872">
    <property type="term" value="F:metal ion binding"/>
    <property type="evidence" value="ECO:0007669"/>
    <property type="project" value="InterPro"/>
</dbReference>
<accession>M7PED6</accession>
<dbReference type="VEuPathDB" id="FungiDB:PNEG_02986"/>
<gene>
    <name evidence="1" type="ORF">PNEG_02986</name>
</gene>
<evidence type="ECO:0000313" key="1">
    <source>
        <dbReference type="EMBL" id="EMR08819.1"/>
    </source>
</evidence>
<dbReference type="HOGENOM" id="CLU_2016214_0_0_1"/>
<dbReference type="SUPFAM" id="SSF63411">
    <property type="entry name" value="LuxS/MPP-like metallohydrolase"/>
    <property type="match status" value="1"/>
</dbReference>
<dbReference type="Gene3D" id="3.30.830.10">
    <property type="entry name" value="Metalloenzyme, LuxS/M16 peptidase-like"/>
    <property type="match status" value="1"/>
</dbReference>
<protein>
    <submittedName>
        <fullName evidence="1">Uncharacterized protein</fullName>
    </submittedName>
</protein>
<dbReference type="OrthoDB" id="952271at2759"/>
<dbReference type="AlphaFoldDB" id="M7PED6"/>
<dbReference type="Proteomes" id="UP000011958">
    <property type="component" value="Unassembled WGS sequence"/>
</dbReference>
<dbReference type="EMBL" id="AFWA02000014">
    <property type="protein sequence ID" value="EMR08819.1"/>
    <property type="molecule type" value="Genomic_DNA"/>
</dbReference>
<dbReference type="GeneID" id="19896673"/>
<reference evidence="2" key="1">
    <citation type="journal article" date="2016" name="Nat. Commun.">
        <title>Genome analysis of three Pneumocystis species reveals adaptation mechanisms to life exclusively in mammalian hosts.</title>
        <authorList>
            <person name="Ma L."/>
            <person name="Chen Z."/>
            <person name="Huang D.W."/>
            <person name="Kutty G."/>
            <person name="Ishihara M."/>
            <person name="Wang H."/>
            <person name="Abouelleil A."/>
            <person name="Bishop L."/>
            <person name="Davey E."/>
            <person name="Deng R."/>
            <person name="Deng X."/>
            <person name="Fan L."/>
            <person name="Fantoni G."/>
            <person name="Fitzgerald M."/>
            <person name="Gogineni E."/>
            <person name="Goldberg J.M."/>
            <person name="Handley G."/>
            <person name="Hu X."/>
            <person name="Huber C."/>
            <person name="Jiao X."/>
            <person name="Jones K."/>
            <person name="Levin J.Z."/>
            <person name="Liu Y."/>
            <person name="Macdonald P."/>
            <person name="Melnikov A."/>
            <person name="Raley C."/>
            <person name="Sassi M."/>
            <person name="Sherman B.T."/>
            <person name="Song X."/>
            <person name="Sykes S."/>
            <person name="Tran B."/>
            <person name="Walsh L."/>
            <person name="Xia Y."/>
            <person name="Yang J."/>
            <person name="Young S."/>
            <person name="Zeng Q."/>
            <person name="Zheng X."/>
            <person name="Stephens R."/>
            <person name="Nusbaum C."/>
            <person name="Birren B.W."/>
            <person name="Azadi P."/>
            <person name="Lempicki R.A."/>
            <person name="Cuomo C.A."/>
            <person name="Kovacs J.A."/>
        </authorList>
    </citation>
    <scope>NUCLEOTIDE SEQUENCE [LARGE SCALE GENOMIC DNA]</scope>
    <source>
        <strain evidence="2">B123</strain>
    </source>
</reference>
<evidence type="ECO:0000313" key="2">
    <source>
        <dbReference type="Proteomes" id="UP000011958"/>
    </source>
</evidence>
<dbReference type="RefSeq" id="XP_007875034.1">
    <property type="nucleotide sequence ID" value="XM_007876843.1"/>
</dbReference>
<dbReference type="InterPro" id="IPR011249">
    <property type="entry name" value="Metalloenz_LuxS/M16"/>
</dbReference>